<feature type="compositionally biased region" description="Low complexity" evidence="1">
    <location>
        <begin position="8"/>
        <end position="22"/>
    </location>
</feature>
<evidence type="ECO:0000256" key="1">
    <source>
        <dbReference type="SAM" id="MobiDB-lite"/>
    </source>
</evidence>
<dbReference type="EC" id="1.1.5.2" evidence="3"/>
<feature type="domain" description="Glucose/Sorbosone dehydrogenase" evidence="2">
    <location>
        <begin position="35"/>
        <end position="329"/>
    </location>
</feature>
<dbReference type="Proteomes" id="UP000054877">
    <property type="component" value="Unassembled WGS sequence"/>
</dbReference>
<dbReference type="InterPro" id="IPR011042">
    <property type="entry name" value="6-blade_b-propeller_TolB-like"/>
</dbReference>
<reference evidence="3 4" key="1">
    <citation type="submission" date="2015-11" db="EMBL/GenBank/DDBJ databases">
        <title>Genomic analysis of 38 Legionella species identifies large and diverse effector repertoires.</title>
        <authorList>
            <person name="Burstein D."/>
            <person name="Amaro F."/>
            <person name="Zusman T."/>
            <person name="Lifshitz Z."/>
            <person name="Cohen O."/>
            <person name="Gilbert J.A."/>
            <person name="Pupko T."/>
            <person name="Shuman H.A."/>
            <person name="Segal G."/>
        </authorList>
    </citation>
    <scope>NUCLEOTIDE SEQUENCE [LARGE SCALE GENOMIC DNA]</scope>
    <source>
        <strain evidence="3 4">Mt.St.Helens-9</strain>
    </source>
</reference>
<dbReference type="InterPro" id="IPR012938">
    <property type="entry name" value="Glc/Sorbosone_DH"/>
</dbReference>
<protein>
    <submittedName>
        <fullName evidence="3">Quinoprotein glucose dehydrogenase B</fullName>
        <ecNumber evidence="3">1.1.5.2</ecNumber>
    </submittedName>
</protein>
<feature type="region of interest" description="Disordered" evidence="1">
    <location>
        <begin position="1"/>
        <end position="22"/>
    </location>
</feature>
<dbReference type="AlphaFoldDB" id="A0A0W0YXZ4"/>
<name>A0A0W0YXZ4_LEGSP</name>
<dbReference type="GO" id="GO:0008876">
    <property type="term" value="F:quinoprotein glucose dehydrogenase activity"/>
    <property type="evidence" value="ECO:0007669"/>
    <property type="project" value="UniProtKB-EC"/>
</dbReference>
<sequence>MRDLPLATNTSNNNKNTTPHSNKPLISIQAKHLIVPWALDFLPGQRILLTQRGGDIYVINRDKPNTGGQRLARIDGVAAVGEGGLLGLAIHPDFKNNHYVYLYYTYRSKDRYFNKVVRYRLEKSSLNNPTILLDNIPSASTHNGGRMRFGPDGYLYITTGDAQTPANAQNLNSLAGKILRIKDDGGIPADNPFPGSPVYSYGHRNPQGIAWDANGQLWATEHGPVSHDEINRILPGENYGWPLIQGKKTRRGMNSPVLESGNDTWAPSGADIVKGVLYFAGLRGRTLYGYDLKSKRLNRYFSAQLGRLREVKLGPDQLLYITTNNRDGRGVPTTDDDLLLLVNPELLDLTSNNKMQ</sequence>
<evidence type="ECO:0000313" key="3">
    <source>
        <dbReference type="EMBL" id="KTD61735.1"/>
    </source>
</evidence>
<comment type="caution">
    <text evidence="3">The sequence shown here is derived from an EMBL/GenBank/DDBJ whole genome shotgun (WGS) entry which is preliminary data.</text>
</comment>
<dbReference type="Pfam" id="PF07995">
    <property type="entry name" value="GSDH"/>
    <property type="match status" value="1"/>
</dbReference>
<dbReference type="EMBL" id="LNYX01000031">
    <property type="protein sequence ID" value="KTD61735.1"/>
    <property type="molecule type" value="Genomic_DNA"/>
</dbReference>
<keyword evidence="4" id="KW-1185">Reference proteome</keyword>
<evidence type="ECO:0000259" key="2">
    <source>
        <dbReference type="Pfam" id="PF07995"/>
    </source>
</evidence>
<dbReference type="Gene3D" id="2.120.10.30">
    <property type="entry name" value="TolB, C-terminal domain"/>
    <property type="match status" value="1"/>
</dbReference>
<organism evidence="3 4">
    <name type="scientific">Legionella spiritensis</name>
    <dbReference type="NCBI Taxonomy" id="452"/>
    <lineage>
        <taxon>Bacteria</taxon>
        <taxon>Pseudomonadati</taxon>
        <taxon>Pseudomonadota</taxon>
        <taxon>Gammaproteobacteria</taxon>
        <taxon>Legionellales</taxon>
        <taxon>Legionellaceae</taxon>
        <taxon>Legionella</taxon>
    </lineage>
</organism>
<keyword evidence="3" id="KW-0560">Oxidoreductase</keyword>
<dbReference type="PANTHER" id="PTHR19328:SF13">
    <property type="entry name" value="HIPL1 PROTEIN"/>
    <property type="match status" value="1"/>
</dbReference>
<dbReference type="InterPro" id="IPR011041">
    <property type="entry name" value="Quinoprot_gluc/sorb_DH_b-prop"/>
</dbReference>
<dbReference type="STRING" id="452.Lspi_2365"/>
<proteinExistence type="predicted"/>
<accession>A0A0W0YXZ4</accession>
<evidence type="ECO:0000313" key="4">
    <source>
        <dbReference type="Proteomes" id="UP000054877"/>
    </source>
</evidence>
<dbReference type="PANTHER" id="PTHR19328">
    <property type="entry name" value="HEDGEHOG-INTERACTING PROTEIN"/>
    <property type="match status" value="1"/>
</dbReference>
<dbReference type="PATRIC" id="fig|452.5.peg.2608"/>
<gene>
    <name evidence="3" type="primary">gdhB</name>
    <name evidence="3" type="ORF">Lspi_2365</name>
</gene>
<dbReference type="SUPFAM" id="SSF50952">
    <property type="entry name" value="Soluble quinoprotein glucose dehydrogenase"/>
    <property type="match status" value="1"/>
</dbReference>